<accession>A0AAP0QB46</accession>
<organism evidence="1 2">
    <name type="scientific">Citrus x changshan-huyou</name>
    <dbReference type="NCBI Taxonomy" id="2935761"/>
    <lineage>
        <taxon>Eukaryota</taxon>
        <taxon>Viridiplantae</taxon>
        <taxon>Streptophyta</taxon>
        <taxon>Embryophyta</taxon>
        <taxon>Tracheophyta</taxon>
        <taxon>Spermatophyta</taxon>
        <taxon>Magnoliopsida</taxon>
        <taxon>eudicotyledons</taxon>
        <taxon>Gunneridae</taxon>
        <taxon>Pentapetalae</taxon>
        <taxon>rosids</taxon>
        <taxon>malvids</taxon>
        <taxon>Sapindales</taxon>
        <taxon>Rutaceae</taxon>
        <taxon>Aurantioideae</taxon>
        <taxon>Citrus</taxon>
    </lineage>
</organism>
<dbReference type="EMBL" id="JBCGBO010000024">
    <property type="protein sequence ID" value="KAK9181176.1"/>
    <property type="molecule type" value="Genomic_DNA"/>
</dbReference>
<keyword evidence="2" id="KW-1185">Reference proteome</keyword>
<comment type="caution">
    <text evidence="1">The sequence shown here is derived from an EMBL/GenBank/DDBJ whole genome shotgun (WGS) entry which is preliminary data.</text>
</comment>
<evidence type="ECO:0000313" key="1">
    <source>
        <dbReference type="EMBL" id="KAK9181176.1"/>
    </source>
</evidence>
<evidence type="ECO:0000313" key="2">
    <source>
        <dbReference type="Proteomes" id="UP001428341"/>
    </source>
</evidence>
<sequence length="385" mass="44220">MNVVATEKNERLVVEFNEYDQPIGPASVVLSSAMGVFVREMVSILPDCWTTVDSETKEQKFIIDDHKKENILARMRKLWTDYKSRFSISIKEAFQMLDATRKLKLLKPEDVTDEEWKKFVAHRLNKDWKIKKDPSSGTRVNVWLKSRTRKNGQPINAATAESMKKLEEISAMSTEEDQTSLKNDGIAKLKGDERPGCVKGMGFSVTPSKVAAQVQGNRRVKKLENDLKELSDRFIEFQKFFMSRRRFNKDHVNIDDNLDNNLAPTPYSFEDSTAIPNTPTNGDTCKLLNWLGTGEVVAKRMIAATNPEALVHHVQLGPDYNKVWVDEVNKPSLSLVRPTQEFFKREHNCMAYKVHHLGLKNLKFLGKDYFRNNECFHHRGLDQVA</sequence>
<proteinExistence type="predicted"/>
<name>A0AAP0QB46_9ROSI</name>
<dbReference type="PANTHER" id="PTHR33018">
    <property type="entry name" value="OS10G0338966 PROTEIN-RELATED"/>
    <property type="match status" value="1"/>
</dbReference>
<gene>
    <name evidence="1" type="ORF">WN944_024313</name>
</gene>
<dbReference type="AlphaFoldDB" id="A0AAP0QB46"/>
<dbReference type="Proteomes" id="UP001428341">
    <property type="component" value="Unassembled WGS sequence"/>
</dbReference>
<dbReference type="PANTHER" id="PTHR33018:SF34">
    <property type="entry name" value="OS02G0472350 PROTEIN"/>
    <property type="match status" value="1"/>
</dbReference>
<reference evidence="1 2" key="1">
    <citation type="submission" date="2024-05" db="EMBL/GenBank/DDBJ databases">
        <title>Haplotype-resolved chromosome-level genome assembly of Huyou (Citrus changshanensis).</title>
        <authorList>
            <person name="Miao C."/>
            <person name="Chen W."/>
            <person name="Wu Y."/>
            <person name="Wang L."/>
            <person name="Zhao S."/>
            <person name="Grierson D."/>
            <person name="Xu C."/>
            <person name="Chen K."/>
        </authorList>
    </citation>
    <scope>NUCLEOTIDE SEQUENCE [LARGE SCALE GENOMIC DNA]</scope>
    <source>
        <strain evidence="1">01-14</strain>
        <tissue evidence="1">Leaf</tissue>
    </source>
</reference>
<evidence type="ECO:0008006" key="3">
    <source>
        <dbReference type="Google" id="ProtNLM"/>
    </source>
</evidence>
<protein>
    <recommendedName>
        <fullName evidence="3">Transposase</fullName>
    </recommendedName>
</protein>